<sequence>MKARRTKHAALPGKDLLDAIYFLTRTSLIYRQRLPQQSGLGVSHQGKLNSSSDRPLVTAFLQWAGYDDKDNTWEPVTELSACRRLIGSFWEDVGTDSYLTNKKGFEVPASEQWIMREKLYFASQTPLDEVREQNLNPKRRHSAPSSPATSPGKHNGKRKPSAPSSPSILSTPHARPTGSPRKVSFAPSANTRIFTSSAENTAQFDRMTQQHTYEPSSDSEDDRPIAASLNFGIPALPVDTPPRTPERSEPTAEMPPETPASQPCTPPPSTSDPLFSPPPRRCIQIYDPPITPSSKLATKQRLAKVSVAPEIPRAGSSDSKATDTDPPGPTPTLAPDENMPTPADVDDPMLSMLMGEDNIDSASTGFYEANEDPYASLRTNTDPFENSEYYDANPVSSGEAIDFLSTVELPPVHRSSSPDYRPSRPIHEPAPMQKWAWHGQLSVCVTDQIEASETICEKAVITDSTECMPPRISAFVPSATPLQLTACYDIADLFVFLDVCKPPHQFARLVADGADAERLEIFSKYMAKKTQAGMMPTLWDGRLNGVLLFVSPTSRPLLEYLKTPPKLCPNTGLVVILLYTQDPPPIDQHYKRLDLLPLQRTVEPAVLSPEQWRKSLLTERDYHVSLRIIQVPPAMRKYAYNHTSTVWSKCTNEGDDHRAGQDTRHLHRVLKKSKVGVVPATDSSADIVFIHVGALQNVHNLPHLARRRLRPEVRFCLYGSHETVPPSLWGFREIYLLGGVVTFTPEALVNDAWSVFKTIRNLHAHPLWVCYLLPQVVGMAVKLSQLREDEMPEYSDVLPHLLNKIVTAVQKGEVGLMTTPSCHPTDEECGQWVLDNALLRPRTTETILNHCLKEFEDNYASHPQDTWSMLAKNDILADVRRLQIQPAALNNYRRFVILDSCVELRYHLSDGIEWNTAGTFDFHDDFVKALQKLSIA</sequence>
<name>A0AAD7A6E1_9AGAR</name>
<dbReference type="PROSITE" id="PS50013">
    <property type="entry name" value="CHROMO_2"/>
    <property type="match status" value="1"/>
</dbReference>
<dbReference type="EMBL" id="JARIHO010000014">
    <property type="protein sequence ID" value="KAJ7350487.1"/>
    <property type="molecule type" value="Genomic_DNA"/>
</dbReference>
<accession>A0AAD7A6E1</accession>
<reference evidence="3" key="1">
    <citation type="submission" date="2023-03" db="EMBL/GenBank/DDBJ databases">
        <title>Massive genome expansion in bonnet fungi (Mycena s.s.) driven by repeated elements and novel gene families across ecological guilds.</title>
        <authorList>
            <consortium name="Lawrence Berkeley National Laboratory"/>
            <person name="Harder C.B."/>
            <person name="Miyauchi S."/>
            <person name="Viragh M."/>
            <person name="Kuo A."/>
            <person name="Thoen E."/>
            <person name="Andreopoulos B."/>
            <person name="Lu D."/>
            <person name="Skrede I."/>
            <person name="Drula E."/>
            <person name="Henrissat B."/>
            <person name="Morin E."/>
            <person name="Kohler A."/>
            <person name="Barry K."/>
            <person name="LaButti K."/>
            <person name="Morin E."/>
            <person name="Salamov A."/>
            <person name="Lipzen A."/>
            <person name="Mereny Z."/>
            <person name="Hegedus B."/>
            <person name="Baldrian P."/>
            <person name="Stursova M."/>
            <person name="Weitz H."/>
            <person name="Taylor A."/>
            <person name="Grigoriev I.V."/>
            <person name="Nagy L.G."/>
            <person name="Martin F."/>
            <person name="Kauserud H."/>
        </authorList>
    </citation>
    <scope>NUCLEOTIDE SEQUENCE</scope>
    <source>
        <strain evidence="3">CBHHK002</strain>
    </source>
</reference>
<keyword evidence="4" id="KW-1185">Reference proteome</keyword>
<evidence type="ECO:0000259" key="2">
    <source>
        <dbReference type="PROSITE" id="PS50013"/>
    </source>
</evidence>
<dbReference type="Gene3D" id="2.40.50.40">
    <property type="match status" value="1"/>
</dbReference>
<protein>
    <recommendedName>
        <fullName evidence="2">Chromo domain-containing protein</fullName>
    </recommendedName>
</protein>
<feature type="domain" description="Chromo" evidence="2">
    <location>
        <begin position="42"/>
        <end position="91"/>
    </location>
</feature>
<organism evidence="3 4">
    <name type="scientific">Mycena albidolilacea</name>
    <dbReference type="NCBI Taxonomy" id="1033008"/>
    <lineage>
        <taxon>Eukaryota</taxon>
        <taxon>Fungi</taxon>
        <taxon>Dikarya</taxon>
        <taxon>Basidiomycota</taxon>
        <taxon>Agaricomycotina</taxon>
        <taxon>Agaricomycetes</taxon>
        <taxon>Agaricomycetidae</taxon>
        <taxon>Agaricales</taxon>
        <taxon>Marasmiineae</taxon>
        <taxon>Mycenaceae</taxon>
        <taxon>Mycena</taxon>
    </lineage>
</organism>
<dbReference type="AlphaFoldDB" id="A0AAD7A6E1"/>
<evidence type="ECO:0000256" key="1">
    <source>
        <dbReference type="SAM" id="MobiDB-lite"/>
    </source>
</evidence>
<feature type="region of interest" description="Disordered" evidence="1">
    <location>
        <begin position="231"/>
        <end position="350"/>
    </location>
</feature>
<dbReference type="InterPro" id="IPR016197">
    <property type="entry name" value="Chromo-like_dom_sf"/>
</dbReference>
<evidence type="ECO:0000313" key="3">
    <source>
        <dbReference type="EMBL" id="KAJ7350487.1"/>
    </source>
</evidence>
<evidence type="ECO:0000313" key="4">
    <source>
        <dbReference type="Proteomes" id="UP001218218"/>
    </source>
</evidence>
<gene>
    <name evidence="3" type="ORF">DFH08DRAFT_1078705</name>
</gene>
<dbReference type="InterPro" id="IPR000953">
    <property type="entry name" value="Chromo/chromo_shadow_dom"/>
</dbReference>
<dbReference type="InterPro" id="IPR023780">
    <property type="entry name" value="Chromo_domain"/>
</dbReference>
<feature type="region of interest" description="Disordered" evidence="1">
    <location>
        <begin position="132"/>
        <end position="187"/>
    </location>
</feature>
<dbReference type="Proteomes" id="UP001218218">
    <property type="component" value="Unassembled WGS sequence"/>
</dbReference>
<feature type="compositionally biased region" description="Pro residues" evidence="1">
    <location>
        <begin position="264"/>
        <end position="280"/>
    </location>
</feature>
<dbReference type="GO" id="GO:0006338">
    <property type="term" value="P:chromatin remodeling"/>
    <property type="evidence" value="ECO:0007669"/>
    <property type="project" value="UniProtKB-ARBA"/>
</dbReference>
<comment type="caution">
    <text evidence="3">The sequence shown here is derived from an EMBL/GenBank/DDBJ whole genome shotgun (WGS) entry which is preliminary data.</text>
</comment>
<dbReference type="Pfam" id="PF00385">
    <property type="entry name" value="Chromo"/>
    <property type="match status" value="1"/>
</dbReference>
<proteinExistence type="predicted"/>
<dbReference type="SUPFAM" id="SSF54160">
    <property type="entry name" value="Chromo domain-like"/>
    <property type="match status" value="1"/>
</dbReference>